<evidence type="ECO:0000259" key="2">
    <source>
        <dbReference type="SMART" id="SM01274"/>
    </source>
</evidence>
<comment type="cofactor">
    <cofactor evidence="1">
        <name>Mg(2+)</name>
        <dbReference type="ChEBI" id="CHEBI:18420"/>
    </cofactor>
</comment>
<dbReference type="Gene3D" id="3.40.50.10380">
    <property type="entry name" value="Malic enzyme, N-terminal domain"/>
    <property type="match status" value="2"/>
</dbReference>
<comment type="caution">
    <text evidence="3">The sequence shown here is derived from an EMBL/GenBank/DDBJ whole genome shotgun (WGS) entry which is preliminary data.</text>
</comment>
<dbReference type="SUPFAM" id="SSF53223">
    <property type="entry name" value="Aminoacid dehydrogenase-like, N-terminal domain"/>
    <property type="match status" value="2"/>
</dbReference>
<dbReference type="Proteomes" id="UP000306102">
    <property type="component" value="Unassembled WGS sequence"/>
</dbReference>
<name>A0A4S4EMG1_CAMSN</name>
<dbReference type="GO" id="GO:0006108">
    <property type="term" value="P:malate metabolic process"/>
    <property type="evidence" value="ECO:0007669"/>
    <property type="project" value="TreeGrafter"/>
</dbReference>
<feature type="domain" description="Malic enzyme N-terminal" evidence="2">
    <location>
        <begin position="136"/>
        <end position="277"/>
    </location>
</feature>
<feature type="domain" description="Malic enzyme N-terminal" evidence="2">
    <location>
        <begin position="3"/>
        <end position="129"/>
    </location>
</feature>
<organism evidence="3 4">
    <name type="scientific">Camellia sinensis var. sinensis</name>
    <name type="common">China tea</name>
    <dbReference type="NCBI Taxonomy" id="542762"/>
    <lineage>
        <taxon>Eukaryota</taxon>
        <taxon>Viridiplantae</taxon>
        <taxon>Streptophyta</taxon>
        <taxon>Embryophyta</taxon>
        <taxon>Tracheophyta</taxon>
        <taxon>Spermatophyta</taxon>
        <taxon>Magnoliopsida</taxon>
        <taxon>eudicotyledons</taxon>
        <taxon>Gunneridae</taxon>
        <taxon>Pentapetalae</taxon>
        <taxon>asterids</taxon>
        <taxon>Ericales</taxon>
        <taxon>Theaceae</taxon>
        <taxon>Camellia</taxon>
    </lineage>
</organism>
<dbReference type="PANTHER" id="PTHR23406">
    <property type="entry name" value="MALIC ENZYME-RELATED"/>
    <property type="match status" value="1"/>
</dbReference>
<dbReference type="EMBL" id="SDRB02003629">
    <property type="protein sequence ID" value="THG17236.1"/>
    <property type="molecule type" value="Genomic_DNA"/>
</dbReference>
<evidence type="ECO:0000313" key="4">
    <source>
        <dbReference type="Proteomes" id="UP000306102"/>
    </source>
</evidence>
<dbReference type="PRINTS" id="PR00072">
    <property type="entry name" value="MALOXRDTASE"/>
</dbReference>
<dbReference type="Pfam" id="PF00390">
    <property type="entry name" value="malic"/>
    <property type="match status" value="2"/>
</dbReference>
<keyword evidence="4" id="KW-1185">Reference proteome</keyword>
<dbReference type="InterPro" id="IPR012301">
    <property type="entry name" value="Malic_N_dom"/>
</dbReference>
<dbReference type="STRING" id="542762.A0A4S4EMG1"/>
<proteinExistence type="predicted"/>
<dbReference type="InterPro" id="IPR046346">
    <property type="entry name" value="Aminoacid_DH-like_N_sf"/>
</dbReference>
<dbReference type="GO" id="GO:0004473">
    <property type="term" value="F:malate dehydrogenase (decarboxylating) (NADP+) activity"/>
    <property type="evidence" value="ECO:0007669"/>
    <property type="project" value="TreeGrafter"/>
</dbReference>
<evidence type="ECO:0000256" key="1">
    <source>
        <dbReference type="ARBA" id="ARBA00001946"/>
    </source>
</evidence>
<dbReference type="PANTHER" id="PTHR23406:SF89">
    <property type="entry name" value="NADP-DEPENDENT MALIC ENZYME 1"/>
    <property type="match status" value="1"/>
</dbReference>
<reference evidence="3 4" key="1">
    <citation type="journal article" date="2018" name="Proc. Natl. Acad. Sci. U.S.A.">
        <title>Draft genome sequence of Camellia sinensis var. sinensis provides insights into the evolution of the tea genome and tea quality.</title>
        <authorList>
            <person name="Wei C."/>
            <person name="Yang H."/>
            <person name="Wang S."/>
            <person name="Zhao J."/>
            <person name="Liu C."/>
            <person name="Gao L."/>
            <person name="Xia E."/>
            <person name="Lu Y."/>
            <person name="Tai Y."/>
            <person name="She G."/>
            <person name="Sun J."/>
            <person name="Cao H."/>
            <person name="Tong W."/>
            <person name="Gao Q."/>
            <person name="Li Y."/>
            <person name="Deng W."/>
            <person name="Jiang X."/>
            <person name="Wang W."/>
            <person name="Chen Q."/>
            <person name="Zhang S."/>
            <person name="Li H."/>
            <person name="Wu J."/>
            <person name="Wang P."/>
            <person name="Li P."/>
            <person name="Shi C."/>
            <person name="Zheng F."/>
            <person name="Jian J."/>
            <person name="Huang B."/>
            <person name="Shan D."/>
            <person name="Shi M."/>
            <person name="Fang C."/>
            <person name="Yue Y."/>
            <person name="Li F."/>
            <person name="Li D."/>
            <person name="Wei S."/>
            <person name="Han B."/>
            <person name="Jiang C."/>
            <person name="Yin Y."/>
            <person name="Xia T."/>
            <person name="Zhang Z."/>
            <person name="Bennetzen J.L."/>
            <person name="Zhao S."/>
            <person name="Wan X."/>
        </authorList>
    </citation>
    <scope>NUCLEOTIDE SEQUENCE [LARGE SCALE GENOMIC DNA]</scope>
    <source>
        <strain evidence="4">cv. Shuchazao</strain>
        <tissue evidence="3">Leaf</tissue>
    </source>
</reference>
<dbReference type="InterPro" id="IPR001891">
    <property type="entry name" value="Malic_OxRdtase"/>
</dbReference>
<dbReference type="InterPro" id="IPR037062">
    <property type="entry name" value="Malic_N_dom_sf"/>
</dbReference>
<dbReference type="SMART" id="SM01274">
    <property type="entry name" value="malic"/>
    <property type="match status" value="2"/>
</dbReference>
<protein>
    <recommendedName>
        <fullName evidence="2">Malic enzyme N-terminal domain-containing protein</fullName>
    </recommendedName>
</protein>
<accession>A0A4S4EMG1</accession>
<sequence length="338" mass="38581">MDETSFTQPHMYKEKKLMDNIRQYQVPLQKYMAMMDLEGMGIPVGKLALYTALGGVRPSSCLPVTIDVGTNNEQLLKDEFYIGLRQRRATRKEYYDLLHEFMTAVKQNYGEKFEDFANHNAFELLAKYSTTHLVFNDDIQVTLMLLYINLCLASKGAMRMMHFFSSGLVEGRVVQVAGGEEIWYTKGTGIPVRKLALYTALGGVRPSSCLPVTIDVGTNNEQLLKDEFYIGLRQRRATRKEYYDLLHEFMTAVKQNYGEKFEDFANHNAFELLAKYSTTHLVFNDDIQQSYSSIMFLNDAQEIAKSTIVMAASRFHSLISYVGSTYVRGNNVGKAQKL</sequence>
<dbReference type="GO" id="GO:0009507">
    <property type="term" value="C:chloroplast"/>
    <property type="evidence" value="ECO:0007669"/>
    <property type="project" value="TreeGrafter"/>
</dbReference>
<evidence type="ECO:0000313" key="3">
    <source>
        <dbReference type="EMBL" id="THG17236.1"/>
    </source>
</evidence>
<gene>
    <name evidence="3" type="ORF">TEA_014992</name>
</gene>
<dbReference type="AlphaFoldDB" id="A0A4S4EMG1"/>